<name>A0A212R2K6_RHOAC</name>
<keyword evidence="1" id="KW-0472">Membrane</keyword>
<dbReference type="Proteomes" id="UP000198418">
    <property type="component" value="Unassembled WGS sequence"/>
</dbReference>
<keyword evidence="3" id="KW-1185">Reference proteome</keyword>
<dbReference type="OrthoDB" id="7169664at2"/>
<reference evidence="3" key="1">
    <citation type="submission" date="2017-06" db="EMBL/GenBank/DDBJ databases">
        <authorList>
            <person name="Varghese N."/>
            <person name="Submissions S."/>
        </authorList>
    </citation>
    <scope>NUCLEOTIDE SEQUENCE [LARGE SCALE GENOMIC DNA]</scope>
    <source>
        <strain evidence="3">DSM 137</strain>
    </source>
</reference>
<feature type="transmembrane region" description="Helical" evidence="1">
    <location>
        <begin position="12"/>
        <end position="31"/>
    </location>
</feature>
<dbReference type="EMBL" id="FYDG01000002">
    <property type="protein sequence ID" value="SNB66264.1"/>
    <property type="molecule type" value="Genomic_DNA"/>
</dbReference>
<organism evidence="2 3">
    <name type="scientific">Rhodoblastus acidophilus</name>
    <name type="common">Rhodopseudomonas acidophila</name>
    <dbReference type="NCBI Taxonomy" id="1074"/>
    <lineage>
        <taxon>Bacteria</taxon>
        <taxon>Pseudomonadati</taxon>
        <taxon>Pseudomonadota</taxon>
        <taxon>Alphaproteobacteria</taxon>
        <taxon>Hyphomicrobiales</taxon>
        <taxon>Rhodoblastaceae</taxon>
        <taxon>Rhodoblastus</taxon>
    </lineage>
</organism>
<keyword evidence="1" id="KW-1133">Transmembrane helix</keyword>
<keyword evidence="1" id="KW-0812">Transmembrane</keyword>
<protein>
    <recommendedName>
        <fullName evidence="4">DUF2125 domain-containing protein</fullName>
    </recommendedName>
</protein>
<proteinExistence type="predicted"/>
<dbReference type="AlphaFoldDB" id="A0A212R2K6"/>
<dbReference type="InterPro" id="IPR018666">
    <property type="entry name" value="DUF2125"/>
</dbReference>
<sequence>MAAVLSRFSSRVLLGVVAALALGLSLVWLFAAQKLGDYLHRPAFNGAAFADFCGGSEIGGFPFRLKLTCSRMRAPVRVGDADLLFTADEVKGAASLWAPNHVVLSFSSPAALRGRDGGFAKLRHDGATLDFAWGLGGLTEATVDARALDWRPEAIEAGPAFNAQALHFQARPALRDGQPSLRVEAKIDGLSSPLLQSLLRDPAPSAFAVSGDLTPLLAPRNDWRRALEDWRLAQGTARIDKGEWRWGALAAQFDGTLALDDARRLAGTLNIRARGAGPLAARLGLPLAPGAANALLGALLGGKPPAQNQPQDDSLALTLRLAQGGAYLGPLQVGALAPLY</sequence>
<evidence type="ECO:0000256" key="1">
    <source>
        <dbReference type="SAM" id="Phobius"/>
    </source>
</evidence>
<dbReference type="RefSeq" id="WP_088519920.1">
    <property type="nucleotide sequence ID" value="NZ_FYDG01000002.1"/>
</dbReference>
<evidence type="ECO:0008006" key="4">
    <source>
        <dbReference type="Google" id="ProtNLM"/>
    </source>
</evidence>
<accession>A0A212R2K6</accession>
<dbReference type="Pfam" id="PF09898">
    <property type="entry name" value="DUF2125"/>
    <property type="match status" value="1"/>
</dbReference>
<evidence type="ECO:0000313" key="2">
    <source>
        <dbReference type="EMBL" id="SNB66264.1"/>
    </source>
</evidence>
<gene>
    <name evidence="2" type="ORF">SAMN06265338_102418</name>
</gene>
<evidence type="ECO:0000313" key="3">
    <source>
        <dbReference type="Proteomes" id="UP000198418"/>
    </source>
</evidence>